<evidence type="ECO:0000313" key="2">
    <source>
        <dbReference type="Proteomes" id="UP000247409"/>
    </source>
</evidence>
<reference evidence="1 2" key="1">
    <citation type="journal article" date="2018" name="Mol. Biol. Evol.">
        <title>Analysis of the draft genome of the red seaweed Gracilariopsis chorda provides insights into genome size evolution in Rhodophyta.</title>
        <authorList>
            <person name="Lee J."/>
            <person name="Yang E.C."/>
            <person name="Graf L."/>
            <person name="Yang J.H."/>
            <person name="Qiu H."/>
            <person name="Zel Zion U."/>
            <person name="Chan C.X."/>
            <person name="Stephens T.G."/>
            <person name="Weber A.P.M."/>
            <person name="Boo G.H."/>
            <person name="Boo S.M."/>
            <person name="Kim K.M."/>
            <person name="Shin Y."/>
            <person name="Jung M."/>
            <person name="Lee S.J."/>
            <person name="Yim H.S."/>
            <person name="Lee J.H."/>
            <person name="Bhattacharya D."/>
            <person name="Yoon H.S."/>
        </authorList>
    </citation>
    <scope>NUCLEOTIDE SEQUENCE [LARGE SCALE GENOMIC DNA]</scope>
    <source>
        <strain evidence="1 2">SKKU-2015</strain>
        <tissue evidence="1">Whole body</tissue>
    </source>
</reference>
<comment type="caution">
    <text evidence="1">The sequence shown here is derived from an EMBL/GenBank/DDBJ whole genome shotgun (WGS) entry which is preliminary data.</text>
</comment>
<organism evidence="1 2">
    <name type="scientific">Gracilariopsis chorda</name>
    <dbReference type="NCBI Taxonomy" id="448386"/>
    <lineage>
        <taxon>Eukaryota</taxon>
        <taxon>Rhodophyta</taxon>
        <taxon>Florideophyceae</taxon>
        <taxon>Rhodymeniophycidae</taxon>
        <taxon>Gracilariales</taxon>
        <taxon>Gracilariaceae</taxon>
        <taxon>Gracilariopsis</taxon>
    </lineage>
</organism>
<dbReference type="Proteomes" id="UP000247409">
    <property type="component" value="Unassembled WGS sequence"/>
</dbReference>
<gene>
    <name evidence="1" type="ORF">BWQ96_06992</name>
</gene>
<protein>
    <submittedName>
        <fullName evidence="1">Uncharacterized protein</fullName>
    </submittedName>
</protein>
<dbReference type="EMBL" id="NBIV01000131">
    <property type="protein sequence ID" value="PXF43265.1"/>
    <property type="molecule type" value="Genomic_DNA"/>
</dbReference>
<accession>A0A2V3IMF6</accession>
<dbReference type="AlphaFoldDB" id="A0A2V3IMF6"/>
<name>A0A2V3IMF6_9FLOR</name>
<keyword evidence="2" id="KW-1185">Reference proteome</keyword>
<proteinExistence type="predicted"/>
<evidence type="ECO:0000313" key="1">
    <source>
        <dbReference type="EMBL" id="PXF43265.1"/>
    </source>
</evidence>
<sequence length="173" mass="18028">MPQLTSDLVTSVVEHPNVLAVSGVLAGVALRTVPRTRSVVMAAVIANMAWRVSAVAVSRQIAPNARLAVLLGTADLASFASIVGVHNPSQYWLHVDIRVTFATGVLFVALGSAYDVKEVNASPATPMLTAPPTYVARVESVQFLCQKAVVVMTRAGLASLAYFAAVGNVSALA</sequence>